<dbReference type="GeneID" id="85321339"/>
<protein>
    <submittedName>
        <fullName evidence="1">Uncharacterized protein</fullName>
    </submittedName>
</protein>
<dbReference type="Proteomes" id="UP001172101">
    <property type="component" value="Unassembled WGS sequence"/>
</dbReference>
<keyword evidence="2" id="KW-1185">Reference proteome</keyword>
<evidence type="ECO:0000313" key="1">
    <source>
        <dbReference type="EMBL" id="KAK0713816.1"/>
    </source>
</evidence>
<proteinExistence type="predicted"/>
<dbReference type="EMBL" id="JAUIRO010000005">
    <property type="protein sequence ID" value="KAK0713816.1"/>
    <property type="molecule type" value="Genomic_DNA"/>
</dbReference>
<evidence type="ECO:0000313" key="2">
    <source>
        <dbReference type="Proteomes" id="UP001172101"/>
    </source>
</evidence>
<gene>
    <name evidence="1" type="ORF">B0T26DRAFT_649266</name>
</gene>
<reference evidence="1" key="1">
    <citation type="submission" date="2023-06" db="EMBL/GenBank/DDBJ databases">
        <title>Genome-scale phylogeny and comparative genomics of the fungal order Sordariales.</title>
        <authorList>
            <consortium name="Lawrence Berkeley National Laboratory"/>
            <person name="Hensen N."/>
            <person name="Bonometti L."/>
            <person name="Westerberg I."/>
            <person name="Brannstrom I.O."/>
            <person name="Guillou S."/>
            <person name="Cros-Aarteil S."/>
            <person name="Calhoun S."/>
            <person name="Haridas S."/>
            <person name="Kuo A."/>
            <person name="Mondo S."/>
            <person name="Pangilinan J."/>
            <person name="Riley R."/>
            <person name="LaButti K."/>
            <person name="Andreopoulos B."/>
            <person name="Lipzen A."/>
            <person name="Chen C."/>
            <person name="Yanf M."/>
            <person name="Daum C."/>
            <person name="Ng V."/>
            <person name="Clum A."/>
            <person name="Steindorff A."/>
            <person name="Ohm R."/>
            <person name="Martin F."/>
            <person name="Silar P."/>
            <person name="Natvig D."/>
            <person name="Lalanne C."/>
            <person name="Gautier V."/>
            <person name="Ament-velasquez S.L."/>
            <person name="Kruys A."/>
            <person name="Hutchinson M.I."/>
            <person name="Powell A.J."/>
            <person name="Barry K."/>
            <person name="Miller A.N."/>
            <person name="Grigoriev I.V."/>
            <person name="Debuchy R."/>
            <person name="Gladieux P."/>
            <person name="Thoren M.H."/>
            <person name="Johannesson H."/>
        </authorList>
    </citation>
    <scope>NUCLEOTIDE SEQUENCE</scope>
    <source>
        <strain evidence="1">SMH2392-1A</strain>
    </source>
</reference>
<accession>A0AA40ADF9</accession>
<name>A0AA40ADF9_9PEZI</name>
<dbReference type="AlphaFoldDB" id="A0AA40ADF9"/>
<dbReference type="RefSeq" id="XP_060295138.1">
    <property type="nucleotide sequence ID" value="XM_060438069.1"/>
</dbReference>
<comment type="caution">
    <text evidence="1">The sequence shown here is derived from an EMBL/GenBank/DDBJ whole genome shotgun (WGS) entry which is preliminary data.</text>
</comment>
<organism evidence="1 2">
    <name type="scientific">Lasiosphaeria miniovina</name>
    <dbReference type="NCBI Taxonomy" id="1954250"/>
    <lineage>
        <taxon>Eukaryota</taxon>
        <taxon>Fungi</taxon>
        <taxon>Dikarya</taxon>
        <taxon>Ascomycota</taxon>
        <taxon>Pezizomycotina</taxon>
        <taxon>Sordariomycetes</taxon>
        <taxon>Sordariomycetidae</taxon>
        <taxon>Sordariales</taxon>
        <taxon>Lasiosphaeriaceae</taxon>
        <taxon>Lasiosphaeria</taxon>
    </lineage>
</organism>
<sequence length="70" mass="8109">MQISARNWAKHDKVRQRLADAVENMEREERIKKMRDQWRAQVGQKTIAPRPSAERRVDAARGPVLVGGRC</sequence>